<evidence type="ECO:0000313" key="2">
    <source>
        <dbReference type="Proteomes" id="UP000297747"/>
    </source>
</evidence>
<sequence length="75" mass="9336">MRYETFKQLLSYGEEFEIVYKNQQYYISQNILKSEIYFTITPEVYYVFKNYNKLLEAPLIENKTLLEQWQELKIY</sequence>
<dbReference type="RefSeq" id="WP_135053022.1">
    <property type="nucleotide sequence ID" value="NZ_CAKOCW010000020.1"/>
</dbReference>
<proteinExistence type="predicted"/>
<comment type="caution">
    <text evidence="1">The sequence shown here is derived from an EMBL/GenBank/DDBJ whole genome shotgun (WGS) entry which is preliminary data.</text>
</comment>
<protein>
    <submittedName>
        <fullName evidence="1">Uncharacterized protein</fullName>
    </submittedName>
</protein>
<reference evidence="1 2" key="1">
    <citation type="submission" date="2019-03" db="EMBL/GenBank/DDBJ databases">
        <title>Diversity of the mouse oral microbiome.</title>
        <authorList>
            <person name="Joseph S."/>
            <person name="Aduse-Opoku J."/>
            <person name="Curtis M."/>
            <person name="Wade W."/>
            <person name="Hashim A."/>
        </authorList>
    </citation>
    <scope>NUCLEOTIDE SEQUENCE [LARGE SCALE GENOMIC DNA]</scope>
    <source>
        <strain evidence="1 2">HT4</strain>
    </source>
</reference>
<dbReference type="AlphaFoldDB" id="A0A4Y9FP81"/>
<accession>A0A4Y9FP81</accession>
<organism evidence="1 2">
    <name type="scientific">Streptococcus acidominimus</name>
    <dbReference type="NCBI Taxonomy" id="1326"/>
    <lineage>
        <taxon>Bacteria</taxon>
        <taxon>Bacillati</taxon>
        <taxon>Bacillota</taxon>
        <taxon>Bacilli</taxon>
        <taxon>Lactobacillales</taxon>
        <taxon>Streptococcaceae</taxon>
        <taxon>Streptococcus</taxon>
    </lineage>
</organism>
<gene>
    <name evidence="1" type="ORF">E4U01_06645</name>
</gene>
<dbReference type="Proteomes" id="UP000297747">
    <property type="component" value="Unassembled WGS sequence"/>
</dbReference>
<evidence type="ECO:0000313" key="1">
    <source>
        <dbReference type="EMBL" id="TFU30343.1"/>
    </source>
</evidence>
<name>A0A4Y9FP81_STRAI</name>
<dbReference type="EMBL" id="SPQA01000021">
    <property type="protein sequence ID" value="TFU30343.1"/>
    <property type="molecule type" value="Genomic_DNA"/>
</dbReference>